<dbReference type="Proteomes" id="UP000005778">
    <property type="component" value="Chromosome"/>
</dbReference>
<organism evidence="1 2">
    <name type="scientific">Desulfobacter postgatei 2ac9</name>
    <dbReference type="NCBI Taxonomy" id="879212"/>
    <lineage>
        <taxon>Bacteria</taxon>
        <taxon>Pseudomonadati</taxon>
        <taxon>Thermodesulfobacteriota</taxon>
        <taxon>Desulfobacteria</taxon>
        <taxon>Desulfobacterales</taxon>
        <taxon>Desulfobacteraceae</taxon>
        <taxon>Desulfobacter</taxon>
    </lineage>
</organism>
<accession>I5B0T1</accession>
<evidence type="ECO:0000313" key="1">
    <source>
        <dbReference type="EMBL" id="EIM63094.1"/>
    </source>
</evidence>
<reference evidence="1 2" key="1">
    <citation type="submission" date="2011-09" db="EMBL/GenBank/DDBJ databases">
        <authorList>
            <consortium name="US DOE Joint Genome Institute (JGI-PGF)"/>
            <person name="Lucas S."/>
            <person name="Han J."/>
            <person name="Lapidus A."/>
            <person name="Cheng J.-F."/>
            <person name="Goodwin L."/>
            <person name="Pitluck S."/>
            <person name="Peters L."/>
            <person name="Land M.L."/>
            <person name="Hauser L."/>
            <person name="Orellana R."/>
            <person name="Lovley D."/>
            <person name="Woyke T.J."/>
        </authorList>
    </citation>
    <scope>NUCLEOTIDE SEQUENCE [LARGE SCALE GENOMIC DNA]</scope>
    <source>
        <strain evidence="1 2">2ac9</strain>
    </source>
</reference>
<dbReference type="EMBL" id="CM001488">
    <property type="protein sequence ID" value="EIM63094.1"/>
    <property type="molecule type" value="Genomic_DNA"/>
</dbReference>
<reference evidence="1 2" key="2">
    <citation type="submission" date="2012-02" db="EMBL/GenBank/DDBJ databases">
        <title>Improved High-Quality Draft sequence of Desulfobacter postgatei 2ac9.</title>
        <authorList>
            <consortium name="US DOE Joint Genome Institute"/>
            <person name="Lucas S."/>
            <person name="Han J."/>
            <person name="Lapidus A."/>
            <person name="Cheng J.-F."/>
            <person name="Goodwin L."/>
            <person name="Pitluck S."/>
            <person name="Peters L."/>
            <person name="Ovchinnikova G."/>
            <person name="Held B."/>
            <person name="Detter J.C."/>
            <person name="Han C."/>
            <person name="Tapia R."/>
            <person name="Land M."/>
            <person name="Hauser L."/>
            <person name="Kyrpides N."/>
            <person name="Ivanova N."/>
            <person name="Pagani I."/>
            <person name="Orellana R."/>
            <person name="Lovley D."/>
            <person name="Woyke T."/>
        </authorList>
    </citation>
    <scope>NUCLEOTIDE SEQUENCE [LARGE SCALE GENOMIC DNA]</scope>
    <source>
        <strain evidence="1 2">2ac9</strain>
    </source>
</reference>
<dbReference type="STRING" id="879212.DespoDRAFT_01126"/>
<keyword evidence="2" id="KW-1185">Reference proteome</keyword>
<gene>
    <name evidence="1" type="ORF">DespoDRAFT_01126</name>
</gene>
<dbReference type="AlphaFoldDB" id="I5B0T1"/>
<sequence length="59" mass="6626">MESLSKNVWVNDVKDLYTADSKYYKNGTWNGSDTTVLNAIAVDKVIADWAKIQAGFNQK</sequence>
<proteinExistence type="predicted"/>
<name>I5B0T1_9BACT</name>
<protein>
    <submittedName>
        <fullName evidence="1">Uncharacterized protein</fullName>
    </submittedName>
</protein>
<evidence type="ECO:0000313" key="2">
    <source>
        <dbReference type="Proteomes" id="UP000005778"/>
    </source>
</evidence>
<dbReference type="HOGENOM" id="CLU_2952944_0_0_7"/>